<comment type="similarity">
    <text evidence="1">Belongs to the beta type-B retroviral polymerase family. HERV class-II K(HML-2) pol subfamily.</text>
</comment>
<dbReference type="Gene3D" id="1.10.4020.10">
    <property type="entry name" value="DNA breaking-rejoining enzymes"/>
    <property type="match status" value="1"/>
</dbReference>
<proteinExistence type="inferred from homology"/>
<sequence length="1327" mass="148601">MAQFCVETFMEAPSREVLERCRKADLLQIAVNLALDIPNPVLKKDLKLLIVEHLEDMGILKTENESGSPTEGSRDARLQVRLARLDMEREERAQAKRLQMELEVRRMEIEADTAVRIRKLELEAQLSNPGLHITPTKAPQPATTPAFDISKCISLMPTFRETEVDSYFVAFERIAETLQWPRGVWSLLLQCKLSGRALEVLSALPVTDSLDYDRVKTVILQAYELIPEAYRQKFRQAKKSAGQTHVEFAREISMLFDKWCSSTKIKTLSDLRELILLEDFKRKLPERLVTYLNEQKVSTLSAASLLADEFTLTHREIVRRDERKDVQPVLMKKSIKRSSQNGNPETRTCYYCHRTGHVLKDCFMLQKKNGKPTAAPKEVAFLKKSPVVKPLCAAREPDACFAPFILSGEISLTPGDADKQNVRILRDTGASQTLILSSALPFSASSSRGYAVLLQGIEMKSLPAQVHRVHLECQLVSGCFDVAICDHLPVNGVDVLLGNDVAGGKVLPLLEVVPQPQAEHVNCAADSHFYPACAVTRSQTQNNADIQLSDSVLMRLLSDDSEQTAHDGLGFVPSSDAEEQREKADADPQQGESFPLTAETLSAAQKSDITLKPYFEQVTISDKTDKTTTHYLLDNDVLVRCWPQPAAEGMEWGLVKQIIVPSSYREHVVSLAHESDWSGHLGVNKTYKLLLQHFFWPGMKKEVSLFCRRCHVCQMTGKPNQPIPPAPLQPIPVVSTPFDHVILDCVGPLPPSRTGKRFLLTLMCSATRFPEAIPLNSITTRSIIRALTHFFSIFGLPKVIQTDQGTNFKSKLFKQVTKTLGITHVMSSAYRPQSQGALERWHQTLKAMLTKYCLSKSKTWEEGLPFVLFAAREAVQDSLGFSPAQLVFGHTPRGPLKVLKERFLFSDPPDRKVREYVQLFQKRLKEANSIAKTHLDKAKLKMKVQYDKTATRRNFAVGDKVLVLTPLSNSALSTKFEGPFEILSKLGDTNYVLHTPVRRQKSRVCHVNMLKRYEDGSPLSKPVTTCVLVPDAANKPMVPQEAGEVGEDFPSSCSPRLNNSEALKELEGQLTHLSPEMAGDLVKLIHSRKSLFVDVPTQTTVLAHHVEVSEAKPIRQHPAYLDDIVVYTDTWEEHLHTLTQLFDRLVQANLTLNLAKCDFVKATVTYLDQLSPKRKFEWTSECQASFEAAKLLLCSAPVLAAPDLTRPFKLEVDASAIAAGSVLIQEDSAVYTDHNPLTFLSRMYNQNQRLMRWALILQEYAIEVRHKKGTNNIIADGLSRSYGLRQEASVVCVLQTSREHPRVMGDGLANGPPLVVAGLYVYTHTCA</sequence>
<gene>
    <name evidence="11" type="primary">Nfu_g_1_014644</name>
</gene>
<evidence type="ECO:0000256" key="1">
    <source>
        <dbReference type="ARBA" id="ARBA00010879"/>
    </source>
</evidence>
<dbReference type="EMBL" id="HAEJ01008664">
    <property type="protein sequence ID" value="SBS49121.1"/>
    <property type="molecule type" value="Transcribed_RNA"/>
</dbReference>
<dbReference type="InterPro" id="IPR043128">
    <property type="entry name" value="Rev_trsase/Diguanyl_cyclase"/>
</dbReference>
<dbReference type="GO" id="GO:0008270">
    <property type="term" value="F:zinc ion binding"/>
    <property type="evidence" value="ECO:0007669"/>
    <property type="project" value="UniProtKB-KW"/>
</dbReference>
<reference evidence="11" key="1">
    <citation type="submission" date="2016-05" db="EMBL/GenBank/DDBJ databases">
        <authorList>
            <person name="Lavstsen T."/>
            <person name="Jespersen J.S."/>
        </authorList>
    </citation>
    <scope>NUCLEOTIDE SEQUENCE</scope>
    <source>
        <tissue evidence="11">Brain</tissue>
    </source>
</reference>
<dbReference type="InterPro" id="IPR041577">
    <property type="entry name" value="RT_RNaseH_2"/>
</dbReference>
<dbReference type="InterPro" id="IPR012337">
    <property type="entry name" value="RNaseH-like_sf"/>
</dbReference>
<dbReference type="GO" id="GO:0015074">
    <property type="term" value="P:DNA integration"/>
    <property type="evidence" value="ECO:0007669"/>
    <property type="project" value="InterPro"/>
</dbReference>
<dbReference type="InterPro" id="IPR001584">
    <property type="entry name" value="Integrase_cat-core"/>
</dbReference>
<evidence type="ECO:0000259" key="9">
    <source>
        <dbReference type="PROSITE" id="PS50158"/>
    </source>
</evidence>
<dbReference type="Pfam" id="PF17921">
    <property type="entry name" value="Integrase_H2C2"/>
    <property type="match status" value="1"/>
</dbReference>
<dbReference type="FunFam" id="1.10.340.70:FF:000001">
    <property type="entry name" value="Retrovirus-related Pol polyprotein from transposon gypsy-like Protein"/>
    <property type="match status" value="1"/>
</dbReference>
<dbReference type="InterPro" id="IPR001878">
    <property type="entry name" value="Znf_CCHC"/>
</dbReference>
<keyword evidence="7" id="KW-0863">Zinc-finger</keyword>
<evidence type="ECO:0000256" key="5">
    <source>
        <dbReference type="ARBA" id="ARBA00023125"/>
    </source>
</evidence>
<dbReference type="InterPro" id="IPR043502">
    <property type="entry name" value="DNA/RNA_pol_sf"/>
</dbReference>
<dbReference type="Gene3D" id="1.10.340.70">
    <property type="match status" value="1"/>
</dbReference>
<dbReference type="GO" id="GO:0006508">
    <property type="term" value="P:proteolysis"/>
    <property type="evidence" value="ECO:0007669"/>
    <property type="project" value="UniProtKB-KW"/>
</dbReference>
<dbReference type="InterPro" id="IPR054465">
    <property type="entry name" value="Integrase_p58-like_C"/>
</dbReference>
<dbReference type="PROSITE" id="PS50994">
    <property type="entry name" value="INTEGRASE"/>
    <property type="match status" value="1"/>
</dbReference>
<organism evidence="11">
    <name type="scientific">Nothobranchius furzeri</name>
    <name type="common">Turquoise killifish</name>
    <dbReference type="NCBI Taxonomy" id="105023"/>
    <lineage>
        <taxon>Eukaryota</taxon>
        <taxon>Metazoa</taxon>
        <taxon>Chordata</taxon>
        <taxon>Craniata</taxon>
        <taxon>Vertebrata</taxon>
        <taxon>Euteleostomi</taxon>
        <taxon>Actinopterygii</taxon>
        <taxon>Neopterygii</taxon>
        <taxon>Teleostei</taxon>
        <taxon>Neoteleostei</taxon>
        <taxon>Acanthomorphata</taxon>
        <taxon>Ovalentaria</taxon>
        <taxon>Atherinomorphae</taxon>
        <taxon>Cyprinodontiformes</taxon>
        <taxon>Nothobranchiidae</taxon>
        <taxon>Nothobranchius</taxon>
    </lineage>
</organism>
<dbReference type="InterPro" id="IPR003309">
    <property type="entry name" value="SCAN_dom"/>
</dbReference>
<name>A0A1A8UNE9_NOTFU</name>
<keyword evidence="7" id="KW-0862">Zinc</keyword>
<evidence type="ECO:0000256" key="6">
    <source>
        <dbReference type="ARBA" id="ARBA00039658"/>
    </source>
</evidence>
<accession>A0A1A8UNE9</accession>
<dbReference type="SUPFAM" id="SSF53098">
    <property type="entry name" value="Ribonuclease H-like"/>
    <property type="match status" value="1"/>
</dbReference>
<dbReference type="Pfam" id="PF00078">
    <property type="entry name" value="RVT_1"/>
    <property type="match status" value="1"/>
</dbReference>
<dbReference type="Pfam" id="PF02023">
    <property type="entry name" value="SCAN"/>
    <property type="match status" value="1"/>
</dbReference>
<dbReference type="PANTHER" id="PTHR37984">
    <property type="entry name" value="PROTEIN CBG26694"/>
    <property type="match status" value="1"/>
</dbReference>
<dbReference type="FunFam" id="3.30.420.10:FF:000032">
    <property type="entry name" value="Retrovirus-related Pol polyprotein from transposon 297-like Protein"/>
    <property type="match status" value="1"/>
</dbReference>
<dbReference type="GO" id="GO:0004523">
    <property type="term" value="F:RNA-DNA hybrid ribonuclease activity"/>
    <property type="evidence" value="ECO:0007669"/>
    <property type="project" value="UniProtKB-EC"/>
</dbReference>
<evidence type="ECO:0000313" key="11">
    <source>
        <dbReference type="EMBL" id="SBS49121.1"/>
    </source>
</evidence>
<keyword evidence="4" id="KW-0378">Hydrolase</keyword>
<dbReference type="InterPro" id="IPR041588">
    <property type="entry name" value="Integrase_H2C2"/>
</dbReference>
<evidence type="ECO:0000256" key="7">
    <source>
        <dbReference type="PROSITE-ProRule" id="PRU00047"/>
    </source>
</evidence>
<dbReference type="PANTHER" id="PTHR37984:SF15">
    <property type="entry name" value="INTEGRASE CATALYTIC DOMAIN-CONTAINING PROTEIN"/>
    <property type="match status" value="1"/>
</dbReference>
<dbReference type="EC" id="3.1.26.4" evidence="2"/>
<evidence type="ECO:0000256" key="8">
    <source>
        <dbReference type="SAM" id="MobiDB-lite"/>
    </source>
</evidence>
<keyword evidence="3" id="KW-0645">Protease</keyword>
<dbReference type="InterPro" id="IPR050951">
    <property type="entry name" value="Retrovirus_Pol_polyprotein"/>
</dbReference>
<dbReference type="PROSITE" id="PS50158">
    <property type="entry name" value="ZF_CCHC"/>
    <property type="match status" value="1"/>
</dbReference>
<dbReference type="InterPro" id="IPR038269">
    <property type="entry name" value="SCAN_sf"/>
</dbReference>
<dbReference type="SUPFAM" id="SSF56672">
    <property type="entry name" value="DNA/RNA polymerases"/>
    <property type="match status" value="1"/>
</dbReference>
<keyword evidence="4" id="KW-0064">Aspartyl protease</keyword>
<dbReference type="Gene3D" id="3.30.420.10">
    <property type="entry name" value="Ribonuclease H-like superfamily/Ribonuclease H"/>
    <property type="match status" value="1"/>
</dbReference>
<reference evidence="11" key="2">
    <citation type="submission" date="2016-06" db="EMBL/GenBank/DDBJ databases">
        <title>The genome of a short-lived fish provides insights into sex chromosome evolution and the genetic control of aging.</title>
        <authorList>
            <person name="Reichwald K."/>
            <person name="Felder M."/>
            <person name="Petzold A."/>
            <person name="Koch P."/>
            <person name="Groth M."/>
            <person name="Platzer M."/>
        </authorList>
    </citation>
    <scope>NUCLEOTIDE SEQUENCE</scope>
    <source>
        <tissue evidence="11">Brain</tissue>
    </source>
</reference>
<dbReference type="Pfam" id="PF00665">
    <property type="entry name" value="rve"/>
    <property type="match status" value="1"/>
</dbReference>
<dbReference type="SUPFAM" id="SSF47353">
    <property type="entry name" value="Retrovirus capsid dimerization domain-like"/>
    <property type="match status" value="1"/>
</dbReference>
<evidence type="ECO:0000259" key="10">
    <source>
        <dbReference type="PROSITE" id="PS50994"/>
    </source>
</evidence>
<evidence type="ECO:0000256" key="2">
    <source>
        <dbReference type="ARBA" id="ARBA00012180"/>
    </source>
</evidence>
<feature type="domain" description="Integrase catalytic" evidence="10">
    <location>
        <begin position="733"/>
        <end position="891"/>
    </location>
</feature>
<feature type="domain" description="CCHC-type" evidence="9">
    <location>
        <begin position="349"/>
        <end position="362"/>
    </location>
</feature>
<protein>
    <recommendedName>
        <fullName evidence="6">Gypsy retrotransposon integrase-like protein 1</fullName>
        <ecNumber evidence="2">3.1.26.4</ecNumber>
    </recommendedName>
</protein>
<dbReference type="Gene3D" id="4.10.60.10">
    <property type="entry name" value="Zinc finger, CCHC-type"/>
    <property type="match status" value="1"/>
</dbReference>
<dbReference type="InterPro" id="IPR036875">
    <property type="entry name" value="Znf_CCHC_sf"/>
</dbReference>
<dbReference type="Pfam" id="PF22938">
    <property type="entry name" value="Integrase_p58_C"/>
    <property type="match status" value="1"/>
</dbReference>
<dbReference type="InterPro" id="IPR036397">
    <property type="entry name" value="RNaseH_sf"/>
</dbReference>
<dbReference type="GO" id="GO:0003677">
    <property type="term" value="F:DNA binding"/>
    <property type="evidence" value="ECO:0007669"/>
    <property type="project" value="UniProtKB-KW"/>
</dbReference>
<keyword evidence="7" id="KW-0479">Metal-binding</keyword>
<dbReference type="SUPFAM" id="SSF57756">
    <property type="entry name" value="Retrovirus zinc finger-like domains"/>
    <property type="match status" value="1"/>
</dbReference>
<evidence type="ECO:0000256" key="3">
    <source>
        <dbReference type="ARBA" id="ARBA00022670"/>
    </source>
</evidence>
<dbReference type="Gene3D" id="3.30.70.270">
    <property type="match status" value="1"/>
</dbReference>
<dbReference type="GO" id="GO:0004190">
    <property type="term" value="F:aspartic-type endopeptidase activity"/>
    <property type="evidence" value="ECO:0007669"/>
    <property type="project" value="UniProtKB-KW"/>
</dbReference>
<evidence type="ECO:0000256" key="4">
    <source>
        <dbReference type="ARBA" id="ARBA00022750"/>
    </source>
</evidence>
<feature type="region of interest" description="Disordered" evidence="8">
    <location>
        <begin position="565"/>
        <end position="593"/>
    </location>
</feature>
<dbReference type="InterPro" id="IPR000477">
    <property type="entry name" value="RT_dom"/>
</dbReference>
<dbReference type="Pfam" id="PF17919">
    <property type="entry name" value="RT_RNaseH_2"/>
    <property type="match status" value="1"/>
</dbReference>
<keyword evidence="5" id="KW-0238">DNA-binding</keyword>